<organism evidence="1 2">
    <name type="scientific">Ascobolus immersus RN42</name>
    <dbReference type="NCBI Taxonomy" id="1160509"/>
    <lineage>
        <taxon>Eukaryota</taxon>
        <taxon>Fungi</taxon>
        <taxon>Dikarya</taxon>
        <taxon>Ascomycota</taxon>
        <taxon>Pezizomycotina</taxon>
        <taxon>Pezizomycetes</taxon>
        <taxon>Pezizales</taxon>
        <taxon>Ascobolaceae</taxon>
        <taxon>Ascobolus</taxon>
    </lineage>
</organism>
<evidence type="ECO:0000313" key="2">
    <source>
        <dbReference type="Proteomes" id="UP000275078"/>
    </source>
</evidence>
<evidence type="ECO:0000313" key="1">
    <source>
        <dbReference type="EMBL" id="RPA74223.1"/>
    </source>
</evidence>
<name>A0A3N4HK08_ASCIM</name>
<protein>
    <submittedName>
        <fullName evidence="1">Uncharacterized protein</fullName>
    </submittedName>
</protein>
<gene>
    <name evidence="1" type="ORF">BJ508DRAFT_313043</name>
</gene>
<dbReference type="EMBL" id="ML119796">
    <property type="protein sequence ID" value="RPA74223.1"/>
    <property type="molecule type" value="Genomic_DNA"/>
</dbReference>
<accession>A0A3N4HK08</accession>
<keyword evidence="2" id="KW-1185">Reference proteome</keyword>
<proteinExistence type="predicted"/>
<reference evidence="1 2" key="1">
    <citation type="journal article" date="2018" name="Nat. Ecol. Evol.">
        <title>Pezizomycetes genomes reveal the molecular basis of ectomycorrhizal truffle lifestyle.</title>
        <authorList>
            <person name="Murat C."/>
            <person name="Payen T."/>
            <person name="Noel B."/>
            <person name="Kuo A."/>
            <person name="Morin E."/>
            <person name="Chen J."/>
            <person name="Kohler A."/>
            <person name="Krizsan K."/>
            <person name="Balestrini R."/>
            <person name="Da Silva C."/>
            <person name="Montanini B."/>
            <person name="Hainaut M."/>
            <person name="Levati E."/>
            <person name="Barry K.W."/>
            <person name="Belfiori B."/>
            <person name="Cichocki N."/>
            <person name="Clum A."/>
            <person name="Dockter R.B."/>
            <person name="Fauchery L."/>
            <person name="Guy J."/>
            <person name="Iotti M."/>
            <person name="Le Tacon F."/>
            <person name="Lindquist E.A."/>
            <person name="Lipzen A."/>
            <person name="Malagnac F."/>
            <person name="Mello A."/>
            <person name="Molinier V."/>
            <person name="Miyauchi S."/>
            <person name="Poulain J."/>
            <person name="Riccioni C."/>
            <person name="Rubini A."/>
            <person name="Sitrit Y."/>
            <person name="Splivallo R."/>
            <person name="Traeger S."/>
            <person name="Wang M."/>
            <person name="Zifcakova L."/>
            <person name="Wipf D."/>
            <person name="Zambonelli A."/>
            <person name="Paolocci F."/>
            <person name="Nowrousian M."/>
            <person name="Ottonello S."/>
            <person name="Baldrian P."/>
            <person name="Spatafora J.W."/>
            <person name="Henrissat B."/>
            <person name="Nagy L.G."/>
            <person name="Aury J.M."/>
            <person name="Wincker P."/>
            <person name="Grigoriev I.V."/>
            <person name="Bonfante P."/>
            <person name="Martin F.M."/>
        </authorList>
    </citation>
    <scope>NUCLEOTIDE SEQUENCE [LARGE SCALE GENOMIC DNA]</scope>
    <source>
        <strain evidence="1 2">RN42</strain>
    </source>
</reference>
<dbReference type="AlphaFoldDB" id="A0A3N4HK08"/>
<dbReference type="Proteomes" id="UP000275078">
    <property type="component" value="Unassembled WGS sequence"/>
</dbReference>
<sequence length="329" mass="37552">MAFWLRLNDPELSALGRRLIGLKLHVHVRYNSLVDPRLEYALDPFLLERVESAAAVRERFSSNLNATVESAVQNESISADDAIAAVNSLGNELLKQVFHRALAANNMAFIDRMRTWWERSKENLRNAEVLPPFRQYRMLYQIYAINPSWVSASFTNRRGPTKQWLKEEAYNNYVTNYGEDFVQNPQFRQKAVANLKRKVDHKLRESGRFDREVAAEEVQLFKTIDEGVGSREKFVHSACLALGVLNLQRPDVAGTENEVQFSPTQAFRDELAKANLAVDPLSADGQQATADFVLDYVTRFLFDYQTNVSREQTSRNSDSKVRENGISGL</sequence>